<proteinExistence type="predicted"/>
<evidence type="ECO:0000313" key="1">
    <source>
        <dbReference type="EMBL" id="KAG9221472.1"/>
    </source>
</evidence>
<keyword evidence="2" id="KW-1185">Reference proteome</keyword>
<dbReference type="EMBL" id="WQMT02000006">
    <property type="protein sequence ID" value="KAG9221472.1"/>
    <property type="molecule type" value="Genomic_DNA"/>
</dbReference>
<protein>
    <submittedName>
        <fullName evidence="1">Uncharacterized protein</fullName>
    </submittedName>
</protein>
<sequence>MGKHVARHWHLLMWKHLGCQRPPLLGLLENIIWTTLRQVAARPKEIPQAMASLYEHLKEMTRYDKKNNTFELEVEPGCREFYKSLEPLFYVPTSANEGPALAQPALAPRTPQTPPSNTSTHPPAAGPSGLNALRGNSPPPDGPLSPLTNTGSNPDTEIGKGDNNGGGQDEPRADKGDAGKGEGPRGGGKRKRGDDDNDERDDDAHRTEDPDFNLDAGKVGGGQEPGGSSKRRRGDDDTEDDAEDNNENDKDKDDDNDERDDDADRTEDPDINLDAGKTPRTTPRTTTTKTTTTTTTTTTTQKLGHQRARG</sequence>
<comment type="caution">
    <text evidence="1">The sequence shown here is derived from an EMBL/GenBank/DDBJ whole genome shotgun (WGS) entry which is preliminary data.</text>
</comment>
<gene>
    <name evidence="1" type="ORF">CCMSSC00406_0009908</name>
</gene>
<name>A0ACB7IT73_PLECO</name>
<accession>A0ACB7IT73</accession>
<dbReference type="Proteomes" id="UP000824881">
    <property type="component" value="Unassembled WGS sequence"/>
</dbReference>
<evidence type="ECO:0000313" key="2">
    <source>
        <dbReference type="Proteomes" id="UP000824881"/>
    </source>
</evidence>
<organism evidence="1 2">
    <name type="scientific">Pleurotus cornucopiae</name>
    <name type="common">Cornucopia mushroom</name>
    <dbReference type="NCBI Taxonomy" id="5321"/>
    <lineage>
        <taxon>Eukaryota</taxon>
        <taxon>Fungi</taxon>
        <taxon>Dikarya</taxon>
        <taxon>Basidiomycota</taxon>
        <taxon>Agaricomycotina</taxon>
        <taxon>Agaricomycetes</taxon>
        <taxon>Agaricomycetidae</taxon>
        <taxon>Agaricales</taxon>
        <taxon>Pleurotineae</taxon>
        <taxon>Pleurotaceae</taxon>
        <taxon>Pleurotus</taxon>
    </lineage>
</organism>
<reference evidence="1 2" key="1">
    <citation type="journal article" date="2021" name="Appl. Environ. Microbiol.">
        <title>Genetic linkage and physical mapping for an oyster mushroom Pleurotus cornucopiae and QTL analysis for the trait cap color.</title>
        <authorList>
            <person name="Zhang Y."/>
            <person name="Gao W."/>
            <person name="Sonnenberg A."/>
            <person name="Chen Q."/>
            <person name="Zhang J."/>
            <person name="Huang C."/>
        </authorList>
    </citation>
    <scope>NUCLEOTIDE SEQUENCE [LARGE SCALE GENOMIC DNA]</scope>
    <source>
        <strain evidence="1">CCMSSC00406</strain>
    </source>
</reference>